<accession>A0AC61U4X0</accession>
<gene>
    <name evidence="1" type="ORF">LP422_01620</name>
</gene>
<organism evidence="1 2">
    <name type="scientific">Janibacter limosus</name>
    <dbReference type="NCBI Taxonomy" id="53458"/>
    <lineage>
        <taxon>Bacteria</taxon>
        <taxon>Bacillati</taxon>
        <taxon>Actinomycetota</taxon>
        <taxon>Actinomycetes</taxon>
        <taxon>Micrococcales</taxon>
        <taxon>Intrasporangiaceae</taxon>
        <taxon>Janibacter</taxon>
    </lineage>
</organism>
<proteinExistence type="predicted"/>
<name>A0AC61U4X0_9MICO</name>
<reference evidence="1" key="1">
    <citation type="submission" date="2021-11" db="EMBL/GenBank/DDBJ databases">
        <title>Study of the species diversity of bacterial strains isolated from a unique natural object - Shulgan-Tash cave (Bashkiria).</title>
        <authorList>
            <person name="Sazanova A.L."/>
            <person name="Chirak E.R."/>
            <person name="Safronova V.I."/>
        </authorList>
    </citation>
    <scope>NUCLEOTIDE SEQUENCE</scope>
    <source>
        <strain evidence="1">P1</strain>
    </source>
</reference>
<sequence length="267" mass="28818">MRADIALLELDASSPDELLIAAMHASGRYPELQARVLLQRARILPGTHELRTALELAQRSVELAARAGRPDLEVDALTVAAAASHTPGEGSARGLIEKASALAGPPRPGQVHTSPRYIAARFALHDDDLRRARSEFVDMLADVGPDAGYDTVHVLRSPGRGRRAPGPWPRGTGAGRPGDPGRDPLRHPGRHHPVHRGHRRDGGRLLRAGGHRQRPGVDPAREQGDERYLRRQLAHPGLAQLHLDDWPRPSPPSASCARSTPPAPSVT</sequence>
<evidence type="ECO:0000313" key="2">
    <source>
        <dbReference type="Proteomes" id="UP001059663"/>
    </source>
</evidence>
<dbReference type="Proteomes" id="UP001059663">
    <property type="component" value="Chromosome"/>
</dbReference>
<dbReference type="EMBL" id="CP087977">
    <property type="protein sequence ID" value="UUZ45067.1"/>
    <property type="molecule type" value="Genomic_DNA"/>
</dbReference>
<protein>
    <submittedName>
        <fullName evidence="1">Uncharacterized protein</fullName>
    </submittedName>
</protein>
<evidence type="ECO:0000313" key="1">
    <source>
        <dbReference type="EMBL" id="UUZ45067.1"/>
    </source>
</evidence>